<dbReference type="RefSeq" id="WP_189639643.1">
    <property type="nucleotide sequence ID" value="NZ_BMZF01000002.1"/>
</dbReference>
<dbReference type="Pfam" id="PF03562">
    <property type="entry name" value="MltA"/>
    <property type="match status" value="1"/>
</dbReference>
<dbReference type="InterPro" id="IPR036908">
    <property type="entry name" value="RlpA-like_sf"/>
</dbReference>
<dbReference type="CDD" id="cd14668">
    <property type="entry name" value="mlta_B"/>
    <property type="match status" value="1"/>
</dbReference>
<dbReference type="SMART" id="SM00925">
    <property type="entry name" value="MltA"/>
    <property type="match status" value="1"/>
</dbReference>
<sequence>MIVARLIVGLALVFTPASVHADTPADGASFRKVPFSALKGWETDNHTAALKAFQKTCSKARTAHFFDADVWKPICHIAKSNPNAKQFFETLFHPVLVGEDAATMFTGYYEPEIAGSRTRGGKFQHPIYRIPPEIKQGMVWKTRAEIQAGILDGRGLEIAYLADPVEAFFLQIQGSGRIKFPNGNGIRVGYAGFNGHKYKSIGKELVRRGTMNIHQVSAQKIKNWVRKNPAAGKELLAHNPGFVFFREIKSLNKNDGPIGAMQVSITPERSVAVDPIYTPLGAPVWIDKRGRDPMRRLMIAQDVGSAIKGLQRADIYYGTGKSAGTIAGRTRSSGRMFVLLPLEAVRRLFPEG</sequence>
<dbReference type="EC" id="4.2.2.n1" evidence="2"/>
<name>A0ABQ3CY05_9RHOB</name>
<dbReference type="PANTHER" id="PTHR30124:SF0">
    <property type="entry name" value="MEMBRANE-BOUND LYTIC MUREIN TRANSGLYCOSYLASE A"/>
    <property type="match status" value="1"/>
</dbReference>
<dbReference type="CDD" id="cd14485">
    <property type="entry name" value="mltA_like_LT_A"/>
    <property type="match status" value="1"/>
</dbReference>
<dbReference type="Pfam" id="PF06725">
    <property type="entry name" value="3D"/>
    <property type="match status" value="1"/>
</dbReference>
<protein>
    <recommendedName>
        <fullName evidence="2">peptidoglycan lytic exotransglycosylase</fullName>
        <ecNumber evidence="2">4.2.2.n1</ecNumber>
    </recommendedName>
    <alternativeName>
        <fullName evidence="5">Murein hydrolase A</fullName>
    </alternativeName>
</protein>
<evidence type="ECO:0000256" key="1">
    <source>
        <dbReference type="ARBA" id="ARBA00001420"/>
    </source>
</evidence>
<feature type="domain" description="Lytic transglycosylase MltA" evidence="7">
    <location>
        <begin position="112"/>
        <end position="246"/>
    </location>
</feature>
<keyword evidence="4" id="KW-0961">Cell wall biogenesis/degradation</keyword>
<evidence type="ECO:0000256" key="5">
    <source>
        <dbReference type="ARBA" id="ARBA00030918"/>
    </source>
</evidence>
<organism evidence="8 9">
    <name type="scientific">Paramylibacter ulvae</name>
    <dbReference type="NCBI Taxonomy" id="1651968"/>
    <lineage>
        <taxon>Bacteria</taxon>
        <taxon>Pseudomonadati</taxon>
        <taxon>Pseudomonadota</taxon>
        <taxon>Alphaproteobacteria</taxon>
        <taxon>Rhodobacterales</taxon>
        <taxon>Paracoccaceae</taxon>
        <taxon>Paramylibacter</taxon>
    </lineage>
</organism>
<dbReference type="PANTHER" id="PTHR30124">
    <property type="entry name" value="MEMBRANE-BOUND LYTIC MUREIN TRANSGLYCOSYLASE A"/>
    <property type="match status" value="1"/>
</dbReference>
<feature type="chain" id="PRO_5046258713" description="peptidoglycan lytic exotransglycosylase" evidence="6">
    <location>
        <begin position="22"/>
        <end position="352"/>
    </location>
</feature>
<evidence type="ECO:0000256" key="2">
    <source>
        <dbReference type="ARBA" id="ARBA00012587"/>
    </source>
</evidence>
<proteinExistence type="predicted"/>
<accession>A0ABQ3CY05</accession>
<dbReference type="InterPro" id="IPR026044">
    <property type="entry name" value="MltA"/>
</dbReference>
<dbReference type="EMBL" id="BMZF01000002">
    <property type="protein sequence ID" value="GHA48220.1"/>
    <property type="molecule type" value="Genomic_DNA"/>
</dbReference>
<dbReference type="InterPro" id="IPR005300">
    <property type="entry name" value="MltA_B"/>
</dbReference>
<gene>
    <name evidence="8" type="ORF">GCM10008927_11530</name>
</gene>
<evidence type="ECO:0000313" key="9">
    <source>
        <dbReference type="Proteomes" id="UP000634455"/>
    </source>
</evidence>
<dbReference type="Gene3D" id="2.40.40.10">
    <property type="entry name" value="RlpA-like domain"/>
    <property type="match status" value="2"/>
</dbReference>
<dbReference type="SUPFAM" id="SSF50685">
    <property type="entry name" value="Barwin-like endoglucanases"/>
    <property type="match status" value="1"/>
</dbReference>
<keyword evidence="3" id="KW-0456">Lyase</keyword>
<dbReference type="PIRSF" id="PIRSF019422">
    <property type="entry name" value="MltA"/>
    <property type="match status" value="1"/>
</dbReference>
<evidence type="ECO:0000313" key="8">
    <source>
        <dbReference type="EMBL" id="GHA48220.1"/>
    </source>
</evidence>
<dbReference type="Proteomes" id="UP000634455">
    <property type="component" value="Unassembled WGS sequence"/>
</dbReference>
<comment type="catalytic activity">
    <reaction evidence="1">
        <text>Exolytic cleavage of the (1-&gt;4)-beta-glycosidic linkage between N-acetylmuramic acid (MurNAc) and N-acetylglucosamine (GlcNAc) residues in peptidoglycan, from either the reducing or the non-reducing ends of the peptidoglycan chains, with concomitant formation of a 1,6-anhydrobond in the MurNAc residue.</text>
        <dbReference type="EC" id="4.2.2.n1"/>
    </reaction>
</comment>
<dbReference type="InterPro" id="IPR010611">
    <property type="entry name" value="3D_dom"/>
</dbReference>
<dbReference type="Gene3D" id="2.40.240.50">
    <property type="entry name" value="Barwin-like endoglucanases"/>
    <property type="match status" value="1"/>
</dbReference>
<evidence type="ECO:0000256" key="3">
    <source>
        <dbReference type="ARBA" id="ARBA00023239"/>
    </source>
</evidence>
<comment type="caution">
    <text evidence="8">The sequence shown here is derived from an EMBL/GenBank/DDBJ whole genome shotgun (WGS) entry which is preliminary data.</text>
</comment>
<evidence type="ECO:0000256" key="6">
    <source>
        <dbReference type="SAM" id="SignalP"/>
    </source>
</evidence>
<keyword evidence="6" id="KW-0732">Signal</keyword>
<reference evidence="9" key="1">
    <citation type="journal article" date="2019" name="Int. J. Syst. Evol. Microbiol.">
        <title>The Global Catalogue of Microorganisms (GCM) 10K type strain sequencing project: providing services to taxonomists for standard genome sequencing and annotation.</title>
        <authorList>
            <consortium name="The Broad Institute Genomics Platform"/>
            <consortium name="The Broad Institute Genome Sequencing Center for Infectious Disease"/>
            <person name="Wu L."/>
            <person name="Ma J."/>
        </authorList>
    </citation>
    <scope>NUCLEOTIDE SEQUENCE [LARGE SCALE GENOMIC DNA]</scope>
    <source>
        <strain evidence="9">KCTC 32465</strain>
    </source>
</reference>
<keyword evidence="9" id="KW-1185">Reference proteome</keyword>
<evidence type="ECO:0000259" key="7">
    <source>
        <dbReference type="SMART" id="SM00925"/>
    </source>
</evidence>
<feature type="signal peptide" evidence="6">
    <location>
        <begin position="1"/>
        <end position="21"/>
    </location>
</feature>
<evidence type="ECO:0000256" key="4">
    <source>
        <dbReference type="ARBA" id="ARBA00023316"/>
    </source>
</evidence>